<protein>
    <recommendedName>
        <fullName evidence="4">HTH luxR-type domain-containing protein</fullName>
    </recommendedName>
</protein>
<dbReference type="PANTHER" id="PTHR44688">
    <property type="entry name" value="DNA-BINDING TRANSCRIPTIONAL ACTIVATOR DEVR_DOSR"/>
    <property type="match status" value="1"/>
</dbReference>
<dbReference type="OrthoDB" id="9808843at2"/>
<name>M1YWM7_NITG3</name>
<evidence type="ECO:0000313" key="6">
    <source>
        <dbReference type="Proteomes" id="UP000011704"/>
    </source>
</evidence>
<evidence type="ECO:0000313" key="5">
    <source>
        <dbReference type="EMBL" id="CCQ89673.1"/>
    </source>
</evidence>
<keyword evidence="1" id="KW-0805">Transcription regulation</keyword>
<dbReference type="STRING" id="1266370.NITGR_150041"/>
<dbReference type="SMART" id="SM00421">
    <property type="entry name" value="HTH_LUXR"/>
    <property type="match status" value="1"/>
</dbReference>
<dbReference type="SUPFAM" id="SSF55785">
    <property type="entry name" value="PYP-like sensor domain (PAS domain)"/>
    <property type="match status" value="1"/>
</dbReference>
<sequence length="386" mass="44286">MSPDIDPPCSLSEADYIKVIESIRQFYRCETRGQLETLIKETLFPLFRVQTFGASWIDFDLGRKTQGHGKTIFQLGYTQEEADAWQKVYPYHEDITRLFATSLRPVLAFDVDLPRSSLQDVMKNFLCDHPQYRKPGFESLHTVTSLIALVDPPDFNIGIGLTRFQPYEDPFTAREVRLAELIRPSLIHALKFIAINEEWKTTRSLVNQLSKTASPMCLIQPQGLITFCNEAFQNITNLKRGQFLPESFRELIKEREEGLTEPACVEAPSDFMDFITLPSGDVHCAWTRLVHSDETEAGCWLLKMKPVADPYLNTMLVMKRAGLTPREKEIAERMCDGLGDSNISQRLFISPATLKNHFKSIYQKLDVHSRTQLMERLRPTSKSERS</sequence>
<feature type="domain" description="HTH luxR-type" evidence="4">
    <location>
        <begin position="316"/>
        <end position="381"/>
    </location>
</feature>
<dbReference type="InterPro" id="IPR016032">
    <property type="entry name" value="Sig_transdc_resp-reg_C-effctor"/>
</dbReference>
<dbReference type="InterPro" id="IPR035965">
    <property type="entry name" value="PAS-like_dom_sf"/>
</dbReference>
<dbReference type="PRINTS" id="PR00038">
    <property type="entry name" value="HTHLUXR"/>
</dbReference>
<dbReference type="Gene3D" id="1.10.10.10">
    <property type="entry name" value="Winged helix-like DNA-binding domain superfamily/Winged helix DNA-binding domain"/>
    <property type="match status" value="1"/>
</dbReference>
<comment type="caution">
    <text evidence="5">The sequence shown here is derived from an EMBL/GenBank/DDBJ whole genome shotgun (WGS) entry which is preliminary data.</text>
</comment>
<dbReference type="InterPro" id="IPR036388">
    <property type="entry name" value="WH-like_DNA-bd_sf"/>
</dbReference>
<dbReference type="GO" id="GO:0006355">
    <property type="term" value="P:regulation of DNA-templated transcription"/>
    <property type="evidence" value="ECO:0007669"/>
    <property type="project" value="InterPro"/>
</dbReference>
<evidence type="ECO:0000256" key="2">
    <source>
        <dbReference type="ARBA" id="ARBA00023125"/>
    </source>
</evidence>
<dbReference type="PROSITE" id="PS50043">
    <property type="entry name" value="HTH_LUXR_2"/>
    <property type="match status" value="1"/>
</dbReference>
<dbReference type="RefSeq" id="WP_005006363.1">
    <property type="nucleotide sequence ID" value="NZ_HG422173.1"/>
</dbReference>
<dbReference type="Proteomes" id="UP000011704">
    <property type="component" value="Unassembled WGS sequence"/>
</dbReference>
<keyword evidence="6" id="KW-1185">Reference proteome</keyword>
<dbReference type="GO" id="GO:0003677">
    <property type="term" value="F:DNA binding"/>
    <property type="evidence" value="ECO:0007669"/>
    <property type="project" value="UniProtKB-KW"/>
</dbReference>
<dbReference type="EMBL" id="CAQJ01000017">
    <property type="protein sequence ID" value="CCQ89673.1"/>
    <property type="molecule type" value="Genomic_DNA"/>
</dbReference>
<dbReference type="HOGENOM" id="CLU_719298_0_0_0"/>
<accession>M1YWM7</accession>
<dbReference type="InParanoid" id="M1YWM7"/>
<dbReference type="AlphaFoldDB" id="M1YWM7"/>
<keyword evidence="2" id="KW-0238">DNA-binding</keyword>
<dbReference type="PANTHER" id="PTHR44688:SF16">
    <property type="entry name" value="DNA-BINDING TRANSCRIPTIONAL ACTIVATOR DEVR_DOSR"/>
    <property type="match status" value="1"/>
</dbReference>
<proteinExistence type="predicted"/>
<evidence type="ECO:0000259" key="4">
    <source>
        <dbReference type="PROSITE" id="PS50043"/>
    </source>
</evidence>
<evidence type="ECO:0000256" key="3">
    <source>
        <dbReference type="ARBA" id="ARBA00023163"/>
    </source>
</evidence>
<organism evidence="5 6">
    <name type="scientific">Nitrospina gracilis (strain 3/211)</name>
    <dbReference type="NCBI Taxonomy" id="1266370"/>
    <lineage>
        <taxon>Bacteria</taxon>
        <taxon>Pseudomonadati</taxon>
        <taxon>Nitrospinota/Tectimicrobiota group</taxon>
        <taxon>Nitrospinota</taxon>
        <taxon>Nitrospinia</taxon>
        <taxon>Nitrospinales</taxon>
        <taxon>Nitrospinaceae</taxon>
        <taxon>Nitrospina</taxon>
    </lineage>
</organism>
<dbReference type="Pfam" id="PF00196">
    <property type="entry name" value="GerE"/>
    <property type="match status" value="1"/>
</dbReference>
<dbReference type="CDD" id="cd06170">
    <property type="entry name" value="LuxR_C_like"/>
    <property type="match status" value="1"/>
</dbReference>
<gene>
    <name evidence="5" type="ORF">NITGR_150041</name>
</gene>
<dbReference type="InterPro" id="IPR000792">
    <property type="entry name" value="Tscrpt_reg_LuxR_C"/>
</dbReference>
<reference evidence="5 6" key="1">
    <citation type="journal article" date="2013" name="Front. Microbiol.">
        <title>The genome of Nitrospina gracilis illuminates the metabolism and evolution of the major marine nitrite oxidizer.</title>
        <authorList>
            <person name="Luecker S."/>
            <person name="Nowka B."/>
            <person name="Rattei T."/>
            <person name="Spieck E."/>
            <person name="and Daims H."/>
        </authorList>
    </citation>
    <scope>NUCLEOTIDE SEQUENCE [LARGE SCALE GENOMIC DNA]</scope>
    <source>
        <strain evidence="5 6">3/211</strain>
    </source>
</reference>
<dbReference type="SUPFAM" id="SSF46894">
    <property type="entry name" value="C-terminal effector domain of the bipartite response regulators"/>
    <property type="match status" value="1"/>
</dbReference>
<evidence type="ECO:0000256" key="1">
    <source>
        <dbReference type="ARBA" id="ARBA00023015"/>
    </source>
</evidence>
<keyword evidence="3" id="KW-0804">Transcription</keyword>